<dbReference type="KEGG" id="cok:COCCU_13995"/>
<evidence type="ECO:0000313" key="8">
    <source>
        <dbReference type="Proteomes" id="UP000424462"/>
    </source>
</evidence>
<evidence type="ECO:0000256" key="3">
    <source>
        <dbReference type="ARBA" id="ARBA00023004"/>
    </source>
</evidence>
<dbReference type="Proteomes" id="UP000424462">
    <property type="component" value="Chromosome"/>
</dbReference>
<keyword evidence="1" id="KW-0001">2Fe-2S</keyword>
<dbReference type="AlphaFoldDB" id="A0A6B8W0E1"/>
<dbReference type="GO" id="GO:0004497">
    <property type="term" value="F:monooxygenase activity"/>
    <property type="evidence" value="ECO:0007669"/>
    <property type="project" value="UniProtKB-ARBA"/>
</dbReference>
<dbReference type="GO" id="GO:0051537">
    <property type="term" value="F:2 iron, 2 sulfur cluster binding"/>
    <property type="evidence" value="ECO:0007669"/>
    <property type="project" value="UniProtKB-KW"/>
</dbReference>
<keyword evidence="2" id="KW-0479">Metal-binding</keyword>
<dbReference type="SUPFAM" id="SSF50022">
    <property type="entry name" value="ISP domain"/>
    <property type="match status" value="1"/>
</dbReference>
<organism evidence="7 8">
    <name type="scientific">Corynebacterium occultum</name>
    <dbReference type="NCBI Taxonomy" id="2675219"/>
    <lineage>
        <taxon>Bacteria</taxon>
        <taxon>Bacillati</taxon>
        <taxon>Actinomycetota</taxon>
        <taxon>Actinomycetes</taxon>
        <taxon>Mycobacteriales</taxon>
        <taxon>Corynebacteriaceae</taxon>
        <taxon>Corynebacterium</taxon>
    </lineage>
</organism>
<dbReference type="GO" id="GO:0046872">
    <property type="term" value="F:metal ion binding"/>
    <property type="evidence" value="ECO:0007669"/>
    <property type="project" value="UniProtKB-KW"/>
</dbReference>
<dbReference type="GO" id="GO:0016705">
    <property type="term" value="F:oxidoreductase activity, acting on paired donors, with incorporation or reduction of molecular oxygen"/>
    <property type="evidence" value="ECO:0007669"/>
    <property type="project" value="UniProtKB-ARBA"/>
</dbReference>
<keyword evidence="7" id="KW-0560">Oxidoreductase</keyword>
<dbReference type="CDD" id="cd03467">
    <property type="entry name" value="Rieske"/>
    <property type="match status" value="1"/>
</dbReference>
<dbReference type="InterPro" id="IPR017941">
    <property type="entry name" value="Rieske_2Fe-2S"/>
</dbReference>
<evidence type="ECO:0000256" key="2">
    <source>
        <dbReference type="ARBA" id="ARBA00022723"/>
    </source>
</evidence>
<dbReference type="GO" id="GO:0051213">
    <property type="term" value="F:dioxygenase activity"/>
    <property type="evidence" value="ECO:0007669"/>
    <property type="project" value="UniProtKB-KW"/>
</dbReference>
<dbReference type="EMBL" id="CP046455">
    <property type="protein sequence ID" value="QGU08689.1"/>
    <property type="molecule type" value="Genomic_DNA"/>
</dbReference>
<protein>
    <submittedName>
        <fullName evidence="7">3-phenylpropionate dioxygenase ferredoxin subunit</fullName>
    </submittedName>
</protein>
<name>A0A6B8W0E1_9CORY</name>
<feature type="domain" description="Rieske" evidence="6">
    <location>
        <begin position="23"/>
        <end position="113"/>
    </location>
</feature>
<evidence type="ECO:0000256" key="1">
    <source>
        <dbReference type="ARBA" id="ARBA00022714"/>
    </source>
</evidence>
<keyword evidence="3" id="KW-0408">Iron</keyword>
<gene>
    <name evidence="7" type="ORF">COCCU_13995</name>
</gene>
<evidence type="ECO:0000313" key="7">
    <source>
        <dbReference type="EMBL" id="QGU08689.1"/>
    </source>
</evidence>
<reference evidence="7 8" key="1">
    <citation type="submission" date="2019-11" db="EMBL/GenBank/DDBJ databases">
        <title>Complete genome sequence of Corynebacterium kalinowskii 1959, a novel Corynebacterium species isolated from soil of a small paddock in Vilsendorf, Germany.</title>
        <authorList>
            <person name="Schaffert L."/>
            <person name="Ruwe M."/>
            <person name="Milse J."/>
            <person name="Hanuschka K."/>
            <person name="Ortseifen V."/>
            <person name="Droste J."/>
            <person name="Brandt D."/>
            <person name="Schlueter L."/>
            <person name="Kutter Y."/>
            <person name="Vinke S."/>
            <person name="Viehoefer P."/>
            <person name="Jacob L."/>
            <person name="Luebke N.-C."/>
            <person name="Schulte-Berndt E."/>
            <person name="Hain C."/>
            <person name="Linder M."/>
            <person name="Schmidt P."/>
            <person name="Wollenschlaeger L."/>
            <person name="Luttermann T."/>
            <person name="Thieme E."/>
            <person name="Hassa J."/>
            <person name="Haak M."/>
            <person name="Wittchen M."/>
            <person name="Mentz A."/>
            <person name="Persicke M."/>
            <person name="Busche T."/>
            <person name="Ruckert C."/>
        </authorList>
    </citation>
    <scope>NUCLEOTIDE SEQUENCE [LARGE SCALE GENOMIC DNA]</scope>
    <source>
        <strain evidence="7 8">2039</strain>
    </source>
</reference>
<evidence type="ECO:0000259" key="6">
    <source>
        <dbReference type="PROSITE" id="PS51296"/>
    </source>
</evidence>
<proteinExistence type="predicted"/>
<keyword evidence="4" id="KW-0411">Iron-sulfur</keyword>
<dbReference type="PROSITE" id="PS51296">
    <property type="entry name" value="RIESKE"/>
    <property type="match status" value="1"/>
</dbReference>
<dbReference type="Gene3D" id="2.102.10.10">
    <property type="entry name" value="Rieske [2Fe-2S] iron-sulphur domain"/>
    <property type="match status" value="1"/>
</dbReference>
<dbReference type="InterPro" id="IPR036922">
    <property type="entry name" value="Rieske_2Fe-2S_sf"/>
</dbReference>
<feature type="compositionally biased region" description="Polar residues" evidence="5">
    <location>
        <begin position="102"/>
        <end position="116"/>
    </location>
</feature>
<evidence type="ECO:0000256" key="5">
    <source>
        <dbReference type="SAM" id="MobiDB-lite"/>
    </source>
</evidence>
<evidence type="ECO:0000256" key="4">
    <source>
        <dbReference type="ARBA" id="ARBA00023014"/>
    </source>
</evidence>
<dbReference type="Pfam" id="PF00355">
    <property type="entry name" value="Rieske"/>
    <property type="match status" value="1"/>
</dbReference>
<keyword evidence="8" id="KW-1185">Reference proteome</keyword>
<feature type="region of interest" description="Disordered" evidence="5">
    <location>
        <begin position="96"/>
        <end position="116"/>
    </location>
</feature>
<sequence length="116" mass="11939" precursor="true">MFLLGTATTFAGAFLAACGSNPSVEVAATEVPVGSAVIIDSFIIAQPTEGNFLAYSSTCPHQNNPITEVEGEIVRCTAHNSEFSIVDGAVLAGPSRDPLIPSQLTESGGTLSVTRK</sequence>
<accession>A0A6B8W0E1</accession>
<keyword evidence="7" id="KW-0223">Dioxygenase</keyword>